<dbReference type="EMBL" id="HBGG01002871">
    <property type="protein sequence ID" value="CAD9199215.1"/>
    <property type="molecule type" value="Transcribed_RNA"/>
</dbReference>
<dbReference type="GO" id="GO:0009536">
    <property type="term" value="C:plastid"/>
    <property type="evidence" value="ECO:0007669"/>
    <property type="project" value="UniProtKB-SubCell"/>
</dbReference>
<keyword evidence="2" id="KW-0934">Plastid</keyword>
<dbReference type="PANTHER" id="PTHR31906">
    <property type="entry name" value="PLASTID-LIPID-ASSOCIATED PROTEIN 4, CHLOROPLASTIC-RELATED"/>
    <property type="match status" value="1"/>
</dbReference>
<feature type="domain" description="Plastid lipid-associated protein/fibrillin conserved" evidence="3">
    <location>
        <begin position="299"/>
        <end position="437"/>
    </location>
</feature>
<dbReference type="Pfam" id="PF04755">
    <property type="entry name" value="PAP_fibrillin"/>
    <property type="match status" value="3"/>
</dbReference>
<comment type="subcellular location">
    <subcellularLocation>
        <location evidence="1">Plastid</location>
    </subcellularLocation>
</comment>
<protein>
    <recommendedName>
        <fullName evidence="3">Plastid lipid-associated protein/fibrillin conserved domain-containing protein</fullName>
    </recommendedName>
</protein>
<gene>
    <name evidence="4" type="ORF">TCHU04912_LOCUS1448</name>
</gene>
<organism evidence="4">
    <name type="scientific">Tetraselmis chuii</name>
    <dbReference type="NCBI Taxonomy" id="63592"/>
    <lineage>
        <taxon>Eukaryota</taxon>
        <taxon>Viridiplantae</taxon>
        <taxon>Chlorophyta</taxon>
        <taxon>core chlorophytes</taxon>
        <taxon>Chlorodendrophyceae</taxon>
        <taxon>Chlorodendrales</taxon>
        <taxon>Chlorodendraceae</taxon>
        <taxon>Tetraselmis</taxon>
    </lineage>
</organism>
<proteinExistence type="predicted"/>
<feature type="domain" description="Plastid lipid-associated protein/fibrillin conserved" evidence="3">
    <location>
        <begin position="67"/>
        <end position="177"/>
    </location>
</feature>
<dbReference type="AlphaFoldDB" id="A0A7S1WYS5"/>
<accession>A0A7S1WYS5</accession>
<reference evidence="4" key="1">
    <citation type="submission" date="2021-01" db="EMBL/GenBank/DDBJ databases">
        <authorList>
            <person name="Corre E."/>
            <person name="Pelletier E."/>
            <person name="Niang G."/>
            <person name="Scheremetjew M."/>
            <person name="Finn R."/>
            <person name="Kale V."/>
            <person name="Holt S."/>
            <person name="Cochrane G."/>
            <person name="Meng A."/>
            <person name="Brown T."/>
            <person name="Cohen L."/>
        </authorList>
    </citation>
    <scope>NUCLEOTIDE SEQUENCE</scope>
    <source>
        <strain evidence="4">PLY429</strain>
    </source>
</reference>
<dbReference type="InterPro" id="IPR006843">
    <property type="entry name" value="PAP/fibrillin_dom"/>
</dbReference>
<evidence type="ECO:0000259" key="3">
    <source>
        <dbReference type="Pfam" id="PF04755"/>
    </source>
</evidence>
<feature type="domain" description="Plastid lipid-associated protein/fibrillin conserved" evidence="3">
    <location>
        <begin position="232"/>
        <end position="273"/>
    </location>
</feature>
<dbReference type="InterPro" id="IPR039633">
    <property type="entry name" value="PAP"/>
</dbReference>
<evidence type="ECO:0000313" key="4">
    <source>
        <dbReference type="EMBL" id="CAD9199215.1"/>
    </source>
</evidence>
<name>A0A7S1WYS5_9CHLO</name>
<evidence type="ECO:0000256" key="2">
    <source>
        <dbReference type="ARBA" id="ARBA00022640"/>
    </source>
</evidence>
<sequence>MGCLSTALPVVGASTSSTIRCAASARNFSRTRLAAPRQVGRVLVSHTSAIAALPSVKGSTSKVKRAEAEVLDILQSARGRGKDGLSSEQQEALAAAIYVLEEDGGLKAPTASPLIDGQWKLLYTSRPGSSSPIQRTFTAVDAFTVFQEVYLRQSDKARINNCVDFGEQVGILRVEAEANTDTRPIPGFVPRRGAGLPFLGKSSTYPPSRPNQRIDFQFDRAAFNFYRLPFQIPYPVPFRLVGDEGKGWIDVTYMSKDGEFRISRGNKGTTFVLVKSKTAVEELLDVVASGASEATVLAKIEGMKNVTKAPARSPLAQEKWRLRWSVQADNANPLQKALANQVKNYQIIYTDESGGSRVENLVMLAPFLKVRANAACEPGSAERTLIDINSVIIEAGPFRKEFPVNREREVGERGFLDWLYLDQHIRITRGSKGSLFIHTREPEEQ</sequence>
<evidence type="ECO:0000256" key="1">
    <source>
        <dbReference type="ARBA" id="ARBA00004474"/>
    </source>
</evidence>